<gene>
    <name evidence="1" type="ORF">SDC9_96814</name>
</gene>
<proteinExistence type="predicted"/>
<evidence type="ECO:0000313" key="1">
    <source>
        <dbReference type="EMBL" id="MPM50079.1"/>
    </source>
</evidence>
<protein>
    <submittedName>
        <fullName evidence="1">Uncharacterized protein</fullName>
    </submittedName>
</protein>
<reference evidence="1" key="1">
    <citation type="submission" date="2019-08" db="EMBL/GenBank/DDBJ databases">
        <authorList>
            <person name="Kucharzyk K."/>
            <person name="Murdoch R.W."/>
            <person name="Higgins S."/>
            <person name="Loffler F."/>
        </authorList>
    </citation>
    <scope>NUCLEOTIDE SEQUENCE</scope>
</reference>
<accession>A0A645AA44</accession>
<organism evidence="1">
    <name type="scientific">bioreactor metagenome</name>
    <dbReference type="NCBI Taxonomy" id="1076179"/>
    <lineage>
        <taxon>unclassified sequences</taxon>
        <taxon>metagenomes</taxon>
        <taxon>ecological metagenomes</taxon>
    </lineage>
</organism>
<dbReference type="EMBL" id="VSSQ01012805">
    <property type="protein sequence ID" value="MPM50079.1"/>
    <property type="molecule type" value="Genomic_DNA"/>
</dbReference>
<comment type="caution">
    <text evidence="1">The sequence shown here is derived from an EMBL/GenBank/DDBJ whole genome shotgun (WGS) entry which is preliminary data.</text>
</comment>
<dbReference type="AlphaFoldDB" id="A0A645AA44"/>
<sequence>MIYREIWLTHGVFAGISKNKFSLDGDQSTKFFLCIIVSGAVGEKNPERKCLRCAFIHNNRIRRFRRTGADPADVFDRKDGKRHRCAGGWFRRKACTKKVDFILPLAYNVI</sequence>
<name>A0A645AA44_9ZZZZ</name>